<feature type="transmembrane region" description="Helical" evidence="9">
    <location>
        <begin position="174"/>
        <end position="196"/>
    </location>
</feature>
<keyword evidence="6 9" id="KW-1133">Transmembrane helix</keyword>
<comment type="caution">
    <text evidence="11">The sequence shown here is derived from an EMBL/GenBank/DDBJ whole genome shotgun (WGS) entry which is preliminary data.</text>
</comment>
<dbReference type="GO" id="GO:0042773">
    <property type="term" value="P:ATP synthesis coupled electron transport"/>
    <property type="evidence" value="ECO:0007669"/>
    <property type="project" value="InterPro"/>
</dbReference>
<feature type="transmembrane region" description="Helical" evidence="9">
    <location>
        <begin position="354"/>
        <end position="372"/>
    </location>
</feature>
<feature type="transmembrane region" description="Helical" evidence="9">
    <location>
        <begin position="384"/>
        <end position="407"/>
    </location>
</feature>
<feature type="transmembrane region" description="Helical" evidence="9">
    <location>
        <begin position="216"/>
        <end position="234"/>
    </location>
</feature>
<feature type="domain" description="NADH:quinone oxidoreductase/Mrp antiporter transmembrane" evidence="10">
    <location>
        <begin position="140"/>
        <end position="433"/>
    </location>
</feature>
<evidence type="ECO:0000256" key="2">
    <source>
        <dbReference type="ARBA" id="ARBA00004651"/>
    </source>
</evidence>
<proteinExistence type="inferred from homology"/>
<feature type="transmembrane region" description="Helical" evidence="9">
    <location>
        <begin position="462"/>
        <end position="479"/>
    </location>
</feature>
<name>A0A8J7M4F7_9RHOB</name>
<evidence type="ECO:0000256" key="3">
    <source>
        <dbReference type="ARBA" id="ARBA00005346"/>
    </source>
</evidence>
<evidence type="ECO:0000256" key="4">
    <source>
        <dbReference type="ARBA" id="ARBA00022475"/>
    </source>
</evidence>
<comment type="function">
    <text evidence="1">NDH-1 shuttles electrons from NADH, via FMN and iron-sulfur (Fe-S) centers, to quinones in the respiratory chain. The immediate electron acceptor for the enzyme in this species is believed to be ubiquinone. Couples the redox reaction to proton translocation (for every two electrons transferred, four hydrogen ions are translocated across the cytoplasmic membrane), and thus conserves the redox energy in a proton gradient.</text>
</comment>
<feature type="transmembrane region" description="Helical" evidence="9">
    <location>
        <begin position="39"/>
        <end position="58"/>
    </location>
</feature>
<feature type="transmembrane region" description="Helical" evidence="9">
    <location>
        <begin position="315"/>
        <end position="334"/>
    </location>
</feature>
<dbReference type="Proteomes" id="UP000655420">
    <property type="component" value="Unassembled WGS sequence"/>
</dbReference>
<dbReference type="GO" id="GO:0005886">
    <property type="term" value="C:plasma membrane"/>
    <property type="evidence" value="ECO:0007669"/>
    <property type="project" value="UniProtKB-SubCell"/>
</dbReference>
<evidence type="ECO:0000259" key="10">
    <source>
        <dbReference type="Pfam" id="PF00361"/>
    </source>
</evidence>
<feature type="transmembrane region" description="Helical" evidence="9">
    <location>
        <begin position="119"/>
        <end position="138"/>
    </location>
</feature>
<dbReference type="EMBL" id="JAEHHL010000001">
    <property type="protein sequence ID" value="MBK0398084.1"/>
    <property type="molecule type" value="Genomic_DNA"/>
</dbReference>
<organism evidence="11 12">
    <name type="scientific">Thermohalobaculum xanthum</name>
    <dbReference type="NCBI Taxonomy" id="2753746"/>
    <lineage>
        <taxon>Bacteria</taxon>
        <taxon>Pseudomonadati</taxon>
        <taxon>Pseudomonadota</taxon>
        <taxon>Alphaproteobacteria</taxon>
        <taxon>Rhodobacterales</taxon>
        <taxon>Paracoccaceae</taxon>
        <taxon>Thermohalobaculum</taxon>
    </lineage>
</organism>
<evidence type="ECO:0000256" key="1">
    <source>
        <dbReference type="ARBA" id="ARBA00002378"/>
    </source>
</evidence>
<keyword evidence="4" id="KW-1003">Cell membrane</keyword>
<evidence type="ECO:0000256" key="5">
    <source>
        <dbReference type="ARBA" id="ARBA00022692"/>
    </source>
</evidence>
<dbReference type="PANTHER" id="PTHR42703:SF1">
    <property type="entry name" value="NA(+)_H(+) ANTIPORTER SUBUNIT D1"/>
    <property type="match status" value="1"/>
</dbReference>
<keyword evidence="7 9" id="KW-0472">Membrane</keyword>
<comment type="similarity">
    <text evidence="3">Belongs to the CPA3 antiporters (TC 2.A.63) subunit D family.</text>
</comment>
<dbReference type="InterPro" id="IPR003918">
    <property type="entry name" value="NADH_UbQ_OxRdtase"/>
</dbReference>
<evidence type="ECO:0000256" key="6">
    <source>
        <dbReference type="ARBA" id="ARBA00022989"/>
    </source>
</evidence>
<dbReference type="RefSeq" id="WP_200606688.1">
    <property type="nucleotide sequence ID" value="NZ_JAEHHL010000001.1"/>
</dbReference>
<evidence type="ECO:0000313" key="12">
    <source>
        <dbReference type="Proteomes" id="UP000655420"/>
    </source>
</evidence>
<gene>
    <name evidence="11" type="ORF">H0I76_02690</name>
</gene>
<accession>A0A8J7M4F7</accession>
<dbReference type="InterPro" id="IPR001750">
    <property type="entry name" value="ND/Mrp_TM"/>
</dbReference>
<keyword evidence="12" id="KW-1185">Reference proteome</keyword>
<evidence type="ECO:0000256" key="8">
    <source>
        <dbReference type="RuleBase" id="RU000320"/>
    </source>
</evidence>
<feature type="transmembrane region" description="Helical" evidence="9">
    <location>
        <begin position="14"/>
        <end position="32"/>
    </location>
</feature>
<sequence>MSVEHHAFHVTEHLPALAAVVPLVGAVLAALVRNGTIAWLVSLAVGLALPVISILMLWEVQASGPISYALGGWAPPVGIEFRVDLANAYLAILVSVMAGVVLAGSPRSIDDEVNPENRAWYYAAFLLCLCGLMGMIVTGDAFNVFVFMEVSSLATYILIAMGRDRRALVAAYQYLIIGTVGATFYVIGVGLLLAMTGTLNLVDLAQRLPQIEATRPLFTAVAFIIVGLGLKLALFPMHLWLPNAYAYAPSSASAFVASTATKVAVYLLLRFTFSVYGVDFVLPETPAATLFMILASVAMISGSLSAIFQTNVKRMLAYSSVSQIGYIILGIAMISETGLTGGISHMFNHALIKGALFIAVAAVIFATGAVRIDDMAGLGRTMPVTMGAFVIAGLGLIGVPGTAGFISKWYLIQGAAEQGMWWIVAVIVVSSLMAVFYIGRVVEVAWFRAPLSDAPRRAPPELVLAAVALAVAVVIFGFFTEFSAGVASDAARVLLEGYAR</sequence>
<dbReference type="InterPro" id="IPR050586">
    <property type="entry name" value="CPA3_Na-H_Antiporter_D"/>
</dbReference>
<dbReference type="Pfam" id="PF00361">
    <property type="entry name" value="Proton_antipo_M"/>
    <property type="match status" value="1"/>
</dbReference>
<dbReference type="PANTHER" id="PTHR42703">
    <property type="entry name" value="NADH DEHYDROGENASE"/>
    <property type="match status" value="1"/>
</dbReference>
<feature type="transmembrane region" description="Helical" evidence="9">
    <location>
        <begin position="419"/>
        <end position="442"/>
    </location>
</feature>
<evidence type="ECO:0000313" key="11">
    <source>
        <dbReference type="EMBL" id="MBK0398084.1"/>
    </source>
</evidence>
<dbReference type="PRINTS" id="PR01437">
    <property type="entry name" value="NUOXDRDTASE4"/>
</dbReference>
<evidence type="ECO:0000256" key="7">
    <source>
        <dbReference type="ARBA" id="ARBA00023136"/>
    </source>
</evidence>
<dbReference type="AlphaFoldDB" id="A0A8J7M4F7"/>
<feature type="transmembrane region" description="Helical" evidence="9">
    <location>
        <begin position="88"/>
        <end position="107"/>
    </location>
</feature>
<protein>
    <submittedName>
        <fullName evidence="11">Monovalent cation/H+ antiporter subunit D family protein</fullName>
    </submittedName>
</protein>
<comment type="subcellular location">
    <subcellularLocation>
        <location evidence="2">Cell membrane</location>
        <topology evidence="2">Multi-pass membrane protein</topology>
    </subcellularLocation>
    <subcellularLocation>
        <location evidence="8">Membrane</location>
        <topology evidence="8">Multi-pass membrane protein</topology>
    </subcellularLocation>
</comment>
<feature type="transmembrane region" description="Helical" evidence="9">
    <location>
        <begin position="246"/>
        <end position="269"/>
    </location>
</feature>
<reference evidence="11" key="1">
    <citation type="submission" date="2020-12" db="EMBL/GenBank/DDBJ databases">
        <title>Bacterial taxonomy.</title>
        <authorList>
            <person name="Pan X."/>
        </authorList>
    </citation>
    <scope>NUCLEOTIDE SEQUENCE</scope>
    <source>
        <strain evidence="11">M0105</strain>
    </source>
</reference>
<dbReference type="GO" id="GO:0008137">
    <property type="term" value="F:NADH dehydrogenase (ubiquinone) activity"/>
    <property type="evidence" value="ECO:0007669"/>
    <property type="project" value="InterPro"/>
</dbReference>
<feature type="transmembrane region" description="Helical" evidence="9">
    <location>
        <begin position="289"/>
        <end position="308"/>
    </location>
</feature>
<keyword evidence="5 8" id="KW-0812">Transmembrane</keyword>
<feature type="transmembrane region" description="Helical" evidence="9">
    <location>
        <begin position="144"/>
        <end position="162"/>
    </location>
</feature>
<evidence type="ECO:0000256" key="9">
    <source>
        <dbReference type="SAM" id="Phobius"/>
    </source>
</evidence>